<sequence length="95" mass="11257">MSLEHPFPDLDQYPEDFQQAMTVYDQMTDQEVEALVLKNLNNLRAQVGGVPFDHVPTNEEIDALWDAQHPKRTRYQEFRYRLRRAWLALVAPEEL</sequence>
<proteinExistence type="predicted"/>
<keyword evidence="2" id="KW-1185">Reference proteome</keyword>
<accession>A0A0R1RDZ8</accession>
<protein>
    <submittedName>
        <fullName evidence="1">Uncharacterized protein</fullName>
    </submittedName>
</protein>
<comment type="caution">
    <text evidence="1">The sequence shown here is derived from an EMBL/GenBank/DDBJ whole genome shotgun (WGS) entry which is preliminary data.</text>
</comment>
<gene>
    <name evidence="1" type="ORF">FD01_GL002292</name>
</gene>
<dbReference type="PATRIC" id="fig|1423769.4.peg.2477"/>
<reference evidence="1 2" key="1">
    <citation type="journal article" date="2015" name="Genome Announc.">
        <title>Expanding the biotechnology potential of lactobacilli through comparative genomics of 213 strains and associated genera.</title>
        <authorList>
            <person name="Sun Z."/>
            <person name="Harris H.M."/>
            <person name="McCann A."/>
            <person name="Guo C."/>
            <person name="Argimon S."/>
            <person name="Zhang W."/>
            <person name="Yang X."/>
            <person name="Jeffery I.B."/>
            <person name="Cooney J.C."/>
            <person name="Kagawa T.F."/>
            <person name="Liu W."/>
            <person name="Song Y."/>
            <person name="Salvetti E."/>
            <person name="Wrobel A."/>
            <person name="Rasinkangas P."/>
            <person name="Parkhill J."/>
            <person name="Rea M.C."/>
            <person name="O'Sullivan O."/>
            <person name="Ritari J."/>
            <person name="Douillard F.P."/>
            <person name="Paul Ross R."/>
            <person name="Yang R."/>
            <person name="Briner A.E."/>
            <person name="Felis G.E."/>
            <person name="de Vos W.M."/>
            <person name="Barrangou R."/>
            <person name="Klaenhammer T.R."/>
            <person name="Caufield P.W."/>
            <person name="Cui Y."/>
            <person name="Zhang H."/>
            <person name="O'Toole P.W."/>
        </authorList>
    </citation>
    <scope>NUCLEOTIDE SEQUENCE [LARGE SCALE GENOMIC DNA]</scope>
    <source>
        <strain evidence="1 2">DSM 13343</strain>
    </source>
</reference>
<evidence type="ECO:0000313" key="2">
    <source>
        <dbReference type="Proteomes" id="UP000051790"/>
    </source>
</evidence>
<name>A0A0R1RDZ8_9LACO</name>
<dbReference type="RefSeq" id="WP_056962447.1">
    <property type="nucleotide sequence ID" value="NZ_AZEU01000034.1"/>
</dbReference>
<dbReference type="EMBL" id="AZEU01000034">
    <property type="protein sequence ID" value="KRL52485.1"/>
    <property type="molecule type" value="Genomic_DNA"/>
</dbReference>
<dbReference type="AlphaFoldDB" id="A0A0R1RDZ8"/>
<dbReference type="Proteomes" id="UP000051790">
    <property type="component" value="Unassembled WGS sequence"/>
</dbReference>
<organism evidence="1 2">
    <name type="scientific">Lacticaseibacillus manihotivorans DSM 13343 = JCM 12514</name>
    <dbReference type="NCBI Taxonomy" id="1423769"/>
    <lineage>
        <taxon>Bacteria</taxon>
        <taxon>Bacillati</taxon>
        <taxon>Bacillota</taxon>
        <taxon>Bacilli</taxon>
        <taxon>Lactobacillales</taxon>
        <taxon>Lactobacillaceae</taxon>
        <taxon>Lacticaseibacillus</taxon>
    </lineage>
</organism>
<evidence type="ECO:0000313" key="1">
    <source>
        <dbReference type="EMBL" id="KRL52485.1"/>
    </source>
</evidence>